<reference evidence="1" key="1">
    <citation type="submission" date="2021-01" db="EMBL/GenBank/DDBJ databases">
        <title>Fulvivirga kasyanovii gen. nov., sp nov., a novel member of the phylum Bacteroidetes isolated from seawater in a mussel farm.</title>
        <authorList>
            <person name="Zhao L.-H."/>
            <person name="Wang Z.-J."/>
        </authorList>
    </citation>
    <scope>NUCLEOTIDE SEQUENCE</scope>
    <source>
        <strain evidence="1">29W222</strain>
    </source>
</reference>
<evidence type="ECO:0000313" key="1">
    <source>
        <dbReference type="EMBL" id="MBL6448543.1"/>
    </source>
</evidence>
<name>A0A937G118_9BACT</name>
<proteinExistence type="predicted"/>
<dbReference type="Proteomes" id="UP000614216">
    <property type="component" value="Unassembled WGS sequence"/>
</dbReference>
<dbReference type="AlphaFoldDB" id="A0A937G118"/>
<dbReference type="EMBL" id="JAEUGD010000064">
    <property type="protein sequence ID" value="MBL6448543.1"/>
    <property type="molecule type" value="Genomic_DNA"/>
</dbReference>
<gene>
    <name evidence="1" type="ORF">JMN32_19690</name>
</gene>
<keyword evidence="2" id="KW-1185">Reference proteome</keyword>
<sequence>MQDRNPIAIRDREIRDVINHLKKRHNKDYISDFIFRNYWVINYYNILKRVDSRPVDPEKASIVYSKVMNNEYFHLQDNNQESR</sequence>
<dbReference type="RefSeq" id="WP_202858078.1">
    <property type="nucleotide sequence ID" value="NZ_JAEUGD010000064.1"/>
</dbReference>
<organism evidence="1 2">
    <name type="scientific">Fulvivirga marina</name>
    <dbReference type="NCBI Taxonomy" id="2494733"/>
    <lineage>
        <taxon>Bacteria</taxon>
        <taxon>Pseudomonadati</taxon>
        <taxon>Bacteroidota</taxon>
        <taxon>Cytophagia</taxon>
        <taxon>Cytophagales</taxon>
        <taxon>Fulvivirgaceae</taxon>
        <taxon>Fulvivirga</taxon>
    </lineage>
</organism>
<protein>
    <submittedName>
        <fullName evidence="1">Uncharacterized protein</fullName>
    </submittedName>
</protein>
<accession>A0A937G118</accession>
<comment type="caution">
    <text evidence="1">The sequence shown here is derived from an EMBL/GenBank/DDBJ whole genome shotgun (WGS) entry which is preliminary data.</text>
</comment>
<evidence type="ECO:0000313" key="2">
    <source>
        <dbReference type="Proteomes" id="UP000614216"/>
    </source>
</evidence>